<feature type="transmembrane region" description="Helical" evidence="2">
    <location>
        <begin position="191"/>
        <end position="211"/>
    </location>
</feature>
<evidence type="ECO:0000256" key="2">
    <source>
        <dbReference type="SAM" id="Phobius"/>
    </source>
</evidence>
<feature type="transmembrane region" description="Helical" evidence="2">
    <location>
        <begin position="152"/>
        <end position="171"/>
    </location>
</feature>
<evidence type="ECO:0000313" key="3">
    <source>
        <dbReference type="EMBL" id="RRK31858.1"/>
    </source>
</evidence>
<dbReference type="InterPro" id="IPR039672">
    <property type="entry name" value="MFS_2"/>
</dbReference>
<feature type="transmembrane region" description="Helical" evidence="2">
    <location>
        <begin position="337"/>
        <end position="355"/>
    </location>
</feature>
<reference evidence="3" key="1">
    <citation type="submission" date="2018-10" db="EMBL/GenBank/DDBJ databases">
        <title>Schaedlerella arabinophila gen. nov. sp. nov., isolated from the mouse intestinal tract and comparative analysis with the genome of the closely related altered Schaedler flora strain ASF502.</title>
        <authorList>
            <person name="Miyake S."/>
            <person name="Soh M."/>
            <person name="Seedorf H."/>
        </authorList>
    </citation>
    <scope>NUCLEOTIDE SEQUENCE [LARGE SCALE GENOMIC DNA]</scope>
    <source>
        <strain evidence="3">DSM 106076</strain>
    </source>
</reference>
<dbReference type="EMBL" id="RHJS01000002">
    <property type="protein sequence ID" value="RRK31858.1"/>
    <property type="molecule type" value="Genomic_DNA"/>
</dbReference>
<accession>A0A3R8JLY0</accession>
<keyword evidence="2" id="KW-1133">Transmembrane helix</keyword>
<dbReference type="Proteomes" id="UP000274920">
    <property type="component" value="Unassembled WGS sequence"/>
</dbReference>
<dbReference type="GO" id="GO:0005886">
    <property type="term" value="C:plasma membrane"/>
    <property type="evidence" value="ECO:0007669"/>
    <property type="project" value="TreeGrafter"/>
</dbReference>
<evidence type="ECO:0000313" key="4">
    <source>
        <dbReference type="Proteomes" id="UP000274920"/>
    </source>
</evidence>
<sequence>MRERTMKNEKAKTWQLILFPFNDAATNIIMMLMSFVSYLYTGAIGTSVVFISTFLTAMRIWDAVTDPVIGWIIDHTGGRFGKFRPMILLGYGLMLISLGLMFLAAPSIGSESARVALFVVCYIFYIFGYTFQTACSKAGQTCITIDPEQRPIITRANAIINSFVFMLVPAFASNYIAAKYQGFTTEALQEFFLIAMAVAGLFTAFAIAALWTRDVPENWGAGDGKKVSIREYLDIIKNNRPLQLLIVSCASDKVASMCASNTSVTVMLFGIILGNYALNGTMGIIMMIPSIIITLLGTEYAKKKGFKDTMKNFSIANIVLYAFLGVLIMTITPGTVTFSSVNFITILFVVLYILGNGSKTVSTSMNMPMIADCTDYEVTRTGAYAPGIIGTIFSFVDKVVSSLSTTIVGFLLAGIGYTSTLPQPGDAISGEIRMITLACFVIIPIVGWVINVIALRFYSLSHEEMLSIHDQLMEKRGAES</sequence>
<organism evidence="3 4">
    <name type="scientific">Schaedlerella arabinosiphila</name>
    <dbReference type="NCBI Taxonomy" id="2044587"/>
    <lineage>
        <taxon>Bacteria</taxon>
        <taxon>Bacillati</taxon>
        <taxon>Bacillota</taxon>
        <taxon>Clostridia</taxon>
        <taxon>Lachnospirales</taxon>
        <taxon>Lachnospiraceae</taxon>
        <taxon>Schaedlerella</taxon>
    </lineage>
</organism>
<dbReference type="InterPro" id="IPR036259">
    <property type="entry name" value="MFS_trans_sf"/>
</dbReference>
<comment type="caution">
    <text evidence="3">The sequence shown here is derived from an EMBL/GenBank/DDBJ whole genome shotgun (WGS) entry which is preliminary data.</text>
</comment>
<evidence type="ECO:0008006" key="5">
    <source>
        <dbReference type="Google" id="ProtNLM"/>
    </source>
</evidence>
<dbReference type="GO" id="GO:0015293">
    <property type="term" value="F:symporter activity"/>
    <property type="evidence" value="ECO:0007669"/>
    <property type="project" value="UniProtKB-KW"/>
</dbReference>
<gene>
    <name evidence="3" type="ORF">EBB54_11115</name>
</gene>
<protein>
    <recommendedName>
        <fullName evidence="5">MFS transporter</fullName>
    </recommendedName>
</protein>
<evidence type="ECO:0000256" key="1">
    <source>
        <dbReference type="ARBA" id="ARBA00022847"/>
    </source>
</evidence>
<keyword evidence="2" id="KW-0812">Transmembrane</keyword>
<dbReference type="AlphaFoldDB" id="A0A3R8JLY0"/>
<keyword evidence="2" id="KW-0472">Membrane</keyword>
<dbReference type="PANTHER" id="PTHR11328">
    <property type="entry name" value="MAJOR FACILITATOR SUPERFAMILY DOMAIN-CONTAINING PROTEIN"/>
    <property type="match status" value="1"/>
</dbReference>
<feature type="transmembrane region" description="Helical" evidence="2">
    <location>
        <begin position="399"/>
        <end position="420"/>
    </location>
</feature>
<feature type="transmembrane region" description="Helical" evidence="2">
    <location>
        <begin position="28"/>
        <end position="51"/>
    </location>
</feature>
<feature type="transmembrane region" description="Helical" evidence="2">
    <location>
        <begin position="115"/>
        <end position="131"/>
    </location>
</feature>
<dbReference type="GO" id="GO:0008643">
    <property type="term" value="P:carbohydrate transport"/>
    <property type="evidence" value="ECO:0007669"/>
    <property type="project" value="InterPro"/>
</dbReference>
<feature type="transmembrane region" description="Helical" evidence="2">
    <location>
        <begin position="88"/>
        <end position="109"/>
    </location>
</feature>
<dbReference type="Gene3D" id="1.20.1250.20">
    <property type="entry name" value="MFS general substrate transporter like domains"/>
    <property type="match status" value="1"/>
</dbReference>
<dbReference type="SUPFAM" id="SSF103473">
    <property type="entry name" value="MFS general substrate transporter"/>
    <property type="match status" value="1"/>
</dbReference>
<dbReference type="Pfam" id="PF13347">
    <property type="entry name" value="MFS_2"/>
    <property type="match status" value="1"/>
</dbReference>
<feature type="transmembrane region" description="Helical" evidence="2">
    <location>
        <begin position="313"/>
        <end position="331"/>
    </location>
</feature>
<feature type="transmembrane region" description="Helical" evidence="2">
    <location>
        <begin position="432"/>
        <end position="458"/>
    </location>
</feature>
<proteinExistence type="predicted"/>
<keyword evidence="1" id="KW-0813">Transport</keyword>
<keyword evidence="1" id="KW-0769">Symport</keyword>
<name>A0A3R8JLY0_9FIRM</name>
<keyword evidence="4" id="KW-1185">Reference proteome</keyword>
<dbReference type="PANTHER" id="PTHR11328:SF36">
    <property type="entry name" value="MELIBIOSE PERMEASE"/>
    <property type="match status" value="1"/>
</dbReference>